<dbReference type="Proteomes" id="UP000317410">
    <property type="component" value="Unassembled WGS sequence"/>
</dbReference>
<name>A0A4Y4BA85_MICMQ</name>
<dbReference type="EMBL" id="BJNQ01000020">
    <property type="protein sequence ID" value="GEC76459.1"/>
    <property type="molecule type" value="Genomic_DNA"/>
</dbReference>
<keyword evidence="1" id="KW-1133">Transmembrane helix</keyword>
<sequence>MTTTPQPASRPERIATAIGIALLATGAATLLLSIGFDLRGFGGGFVQGVGIGAMLVGTYLWGVGNGTRRARRRQWLPSRGTVE</sequence>
<organism evidence="2 3">
    <name type="scientific">Microbacterium maritypicum</name>
    <name type="common">Microbacterium liquefaciens</name>
    <dbReference type="NCBI Taxonomy" id="33918"/>
    <lineage>
        <taxon>Bacteria</taxon>
        <taxon>Bacillati</taxon>
        <taxon>Actinomycetota</taxon>
        <taxon>Actinomycetes</taxon>
        <taxon>Micrococcales</taxon>
        <taxon>Microbacteriaceae</taxon>
        <taxon>Microbacterium</taxon>
    </lineage>
</organism>
<feature type="transmembrane region" description="Helical" evidence="1">
    <location>
        <begin position="14"/>
        <end position="36"/>
    </location>
</feature>
<evidence type="ECO:0000313" key="3">
    <source>
        <dbReference type="Proteomes" id="UP000317410"/>
    </source>
</evidence>
<reference evidence="2 3" key="1">
    <citation type="submission" date="2019-06" db="EMBL/GenBank/DDBJ databases">
        <title>Whole genome shotgun sequence of Microbacterium liquefaciens NBRC 15037.</title>
        <authorList>
            <person name="Hosoyama A."/>
            <person name="Uohara A."/>
            <person name="Ohji S."/>
            <person name="Ichikawa N."/>
        </authorList>
    </citation>
    <scope>NUCLEOTIDE SEQUENCE [LARGE SCALE GENOMIC DNA]</scope>
    <source>
        <strain evidence="2 3">NBRC 15037</strain>
    </source>
</reference>
<dbReference type="AlphaFoldDB" id="A0A4Y4BA85"/>
<accession>A0A4Y4BA85</accession>
<evidence type="ECO:0000313" key="2">
    <source>
        <dbReference type="EMBL" id="GEC76459.1"/>
    </source>
</evidence>
<gene>
    <name evidence="2" type="ORF">MLI01_26040</name>
</gene>
<proteinExistence type="predicted"/>
<feature type="transmembrane region" description="Helical" evidence="1">
    <location>
        <begin position="42"/>
        <end position="63"/>
    </location>
</feature>
<comment type="caution">
    <text evidence="2">The sequence shown here is derived from an EMBL/GenBank/DDBJ whole genome shotgun (WGS) entry which is preliminary data.</text>
</comment>
<dbReference type="RefSeq" id="WP_141387457.1">
    <property type="nucleotide sequence ID" value="NZ_BJNQ01000020.1"/>
</dbReference>
<keyword evidence="1" id="KW-0812">Transmembrane</keyword>
<protein>
    <submittedName>
        <fullName evidence="2">Uncharacterized protein</fullName>
    </submittedName>
</protein>
<keyword evidence="1" id="KW-0472">Membrane</keyword>
<evidence type="ECO:0000256" key="1">
    <source>
        <dbReference type="SAM" id="Phobius"/>
    </source>
</evidence>